<evidence type="ECO:0000313" key="4">
    <source>
        <dbReference type="Proteomes" id="UP000018467"/>
    </source>
</evidence>
<feature type="domain" description="CUE" evidence="2">
    <location>
        <begin position="13"/>
        <end position="54"/>
    </location>
</feature>
<keyword evidence="4" id="KW-1185">Reference proteome</keyword>
<sequence>MRNSESEKQISDELEDKLDKLLEMFPQRSRSELLEVLEETSTLEGAVAQCLLVYGDKESESDPDSEEEEAEEGEGQEPSSMQQEALVRKMKKEIPEYENEVLRDVLREHNWNLQNALGSLLLFSSGT</sequence>
<protein>
    <recommendedName>
        <fullName evidence="2">CUE domain-containing protein</fullName>
    </recommendedName>
</protein>
<dbReference type="PROSITE" id="PS51140">
    <property type="entry name" value="CUE"/>
    <property type="match status" value="2"/>
</dbReference>
<dbReference type="AlphaFoldDB" id="A0A3B1IWW5"/>
<dbReference type="Ensembl" id="ENSAMXT00000039909.1">
    <property type="protein sequence ID" value="ENSAMXP00000034418.1"/>
    <property type="gene ID" value="ENSAMXG00000040884.1"/>
</dbReference>
<dbReference type="Bgee" id="ENSAMXG00000040884">
    <property type="expression patterns" value="Expressed in testis and 11 other cell types or tissues"/>
</dbReference>
<reference evidence="4" key="2">
    <citation type="journal article" date="2014" name="Nat. Commun.">
        <title>The cavefish genome reveals candidate genes for eye loss.</title>
        <authorList>
            <person name="McGaugh S.E."/>
            <person name="Gross J.B."/>
            <person name="Aken B."/>
            <person name="Blin M."/>
            <person name="Borowsky R."/>
            <person name="Chalopin D."/>
            <person name="Hinaux H."/>
            <person name="Jeffery W.R."/>
            <person name="Keene A."/>
            <person name="Ma L."/>
            <person name="Minx P."/>
            <person name="Murphy D."/>
            <person name="O'Quin K.E."/>
            <person name="Retaux S."/>
            <person name="Rohner N."/>
            <person name="Searle S.M."/>
            <person name="Stahl B.A."/>
            <person name="Tabin C."/>
            <person name="Volff J.N."/>
            <person name="Yoshizawa M."/>
            <person name="Warren W.C."/>
        </authorList>
    </citation>
    <scope>NUCLEOTIDE SEQUENCE [LARGE SCALE GENOMIC DNA]</scope>
    <source>
        <strain evidence="4">female</strain>
    </source>
</reference>
<dbReference type="InterPro" id="IPR009060">
    <property type="entry name" value="UBA-like_sf"/>
</dbReference>
<dbReference type="InParanoid" id="A0A3B1IWW5"/>
<dbReference type="GO" id="GO:0043130">
    <property type="term" value="F:ubiquitin binding"/>
    <property type="evidence" value="ECO:0007669"/>
    <property type="project" value="InterPro"/>
</dbReference>
<evidence type="ECO:0000256" key="1">
    <source>
        <dbReference type="SAM" id="MobiDB-lite"/>
    </source>
</evidence>
<reference evidence="4" key="1">
    <citation type="submission" date="2013-03" db="EMBL/GenBank/DDBJ databases">
        <authorList>
            <person name="Jeffery W."/>
            <person name="Warren W."/>
            <person name="Wilson R.K."/>
        </authorList>
    </citation>
    <scope>NUCLEOTIDE SEQUENCE</scope>
    <source>
        <strain evidence="4">female</strain>
    </source>
</reference>
<evidence type="ECO:0000259" key="2">
    <source>
        <dbReference type="PROSITE" id="PS51140"/>
    </source>
</evidence>
<evidence type="ECO:0000313" key="3">
    <source>
        <dbReference type="Ensembl" id="ENSAMXP00000034418.1"/>
    </source>
</evidence>
<dbReference type="Proteomes" id="UP000018467">
    <property type="component" value="Unassembled WGS sequence"/>
</dbReference>
<feature type="region of interest" description="Disordered" evidence="1">
    <location>
        <begin position="54"/>
        <end position="87"/>
    </location>
</feature>
<organism evidence="3 4">
    <name type="scientific">Astyanax mexicanus</name>
    <name type="common">Blind cave fish</name>
    <name type="synonym">Astyanax fasciatus mexicanus</name>
    <dbReference type="NCBI Taxonomy" id="7994"/>
    <lineage>
        <taxon>Eukaryota</taxon>
        <taxon>Metazoa</taxon>
        <taxon>Chordata</taxon>
        <taxon>Craniata</taxon>
        <taxon>Vertebrata</taxon>
        <taxon>Euteleostomi</taxon>
        <taxon>Actinopterygii</taxon>
        <taxon>Neopterygii</taxon>
        <taxon>Teleostei</taxon>
        <taxon>Ostariophysi</taxon>
        <taxon>Characiformes</taxon>
        <taxon>Characoidei</taxon>
        <taxon>Acestrorhamphidae</taxon>
        <taxon>Acestrorhamphinae</taxon>
        <taxon>Astyanax</taxon>
    </lineage>
</organism>
<dbReference type="GeneTree" id="ENSGT01030000235745"/>
<feature type="compositionally biased region" description="Acidic residues" evidence="1">
    <location>
        <begin position="61"/>
        <end position="75"/>
    </location>
</feature>
<reference evidence="3" key="4">
    <citation type="submission" date="2025-09" db="UniProtKB">
        <authorList>
            <consortium name="Ensembl"/>
        </authorList>
    </citation>
    <scope>IDENTIFICATION</scope>
</reference>
<dbReference type="InterPro" id="IPR003892">
    <property type="entry name" value="CUE"/>
</dbReference>
<name>A0A3B1IWW5_ASTMX</name>
<dbReference type="CDD" id="cd14279">
    <property type="entry name" value="CUE"/>
    <property type="match status" value="2"/>
</dbReference>
<dbReference type="STRING" id="7994.ENSAMXP00000034418"/>
<reference evidence="3" key="3">
    <citation type="submission" date="2025-08" db="UniProtKB">
        <authorList>
            <consortium name="Ensembl"/>
        </authorList>
    </citation>
    <scope>IDENTIFICATION</scope>
</reference>
<feature type="domain" description="CUE" evidence="2">
    <location>
        <begin position="82"/>
        <end position="125"/>
    </location>
</feature>
<accession>A0A3B1IWW5</accession>
<proteinExistence type="predicted"/>
<dbReference type="SUPFAM" id="SSF46934">
    <property type="entry name" value="UBA-like"/>
    <property type="match status" value="1"/>
</dbReference>